<evidence type="ECO:0000259" key="17">
    <source>
        <dbReference type="PROSITE" id="PS51195"/>
    </source>
</evidence>
<evidence type="ECO:0000256" key="7">
    <source>
        <dbReference type="ARBA" id="ARBA00022806"/>
    </source>
</evidence>
<dbReference type="InterPro" id="IPR027417">
    <property type="entry name" value="P-loop_NTPase"/>
</dbReference>
<dbReference type="GO" id="GO:0010467">
    <property type="term" value="P:gene expression"/>
    <property type="evidence" value="ECO:0007669"/>
    <property type="project" value="UniProtKB-ARBA"/>
</dbReference>
<evidence type="ECO:0000256" key="11">
    <source>
        <dbReference type="ARBA" id="ARBA00038041"/>
    </source>
</evidence>
<keyword evidence="7 18" id="KW-0347">Helicase</keyword>
<dbReference type="EC" id="3.6.4.13" evidence="3"/>
<dbReference type="SMART" id="SM00487">
    <property type="entry name" value="DEXDc"/>
    <property type="match status" value="1"/>
</dbReference>
<gene>
    <name evidence="18" type="primary">DBP9</name>
    <name evidence="18" type="ORF">SLS62_007351</name>
</gene>
<evidence type="ECO:0000313" key="19">
    <source>
        <dbReference type="Proteomes" id="UP001320420"/>
    </source>
</evidence>
<dbReference type="CDD" id="cd18787">
    <property type="entry name" value="SF2_C_DEAD"/>
    <property type="match status" value="1"/>
</dbReference>
<dbReference type="Pfam" id="PF00271">
    <property type="entry name" value="Helicase_C"/>
    <property type="match status" value="1"/>
</dbReference>
<feature type="compositionally biased region" description="Basic and acidic residues" evidence="14">
    <location>
        <begin position="344"/>
        <end position="362"/>
    </location>
</feature>
<feature type="region of interest" description="Disordered" evidence="14">
    <location>
        <begin position="333"/>
        <end position="373"/>
    </location>
</feature>
<dbReference type="AlphaFoldDB" id="A0AAN9YNE5"/>
<dbReference type="PROSITE" id="PS51195">
    <property type="entry name" value="Q_MOTIF"/>
    <property type="match status" value="1"/>
</dbReference>
<feature type="region of interest" description="Disordered" evidence="14">
    <location>
        <begin position="1"/>
        <end position="23"/>
    </location>
</feature>
<protein>
    <recommendedName>
        <fullName evidence="3">RNA helicase</fullName>
        <ecNumber evidence="3">3.6.4.13</ecNumber>
    </recommendedName>
</protein>
<keyword evidence="5" id="KW-0547">Nucleotide-binding</keyword>
<evidence type="ECO:0000256" key="2">
    <source>
        <dbReference type="ARBA" id="ARBA00004123"/>
    </source>
</evidence>
<dbReference type="GO" id="GO:0003723">
    <property type="term" value="F:RNA binding"/>
    <property type="evidence" value="ECO:0007669"/>
    <property type="project" value="UniProtKB-KW"/>
</dbReference>
<reference evidence="18 19" key="1">
    <citation type="submission" date="2024-02" db="EMBL/GenBank/DDBJ databases">
        <title>De novo assembly and annotation of 12 fungi associated with fruit tree decline syndrome in Ontario, Canada.</title>
        <authorList>
            <person name="Sulman M."/>
            <person name="Ellouze W."/>
            <person name="Ilyukhin E."/>
        </authorList>
    </citation>
    <scope>NUCLEOTIDE SEQUENCE [LARGE SCALE GENOMIC DNA]</scope>
    <source>
        <strain evidence="18 19">M11/M66-122</strain>
    </source>
</reference>
<feature type="short sequence motif" description="Q motif" evidence="13">
    <location>
        <begin position="21"/>
        <end position="49"/>
    </location>
</feature>
<keyword evidence="10" id="KW-0539">Nucleus</keyword>
<dbReference type="PANTHER" id="PTHR47959">
    <property type="entry name" value="ATP-DEPENDENT RNA HELICASE RHLE-RELATED"/>
    <property type="match status" value="1"/>
</dbReference>
<dbReference type="PROSITE" id="PS51192">
    <property type="entry name" value="HELICASE_ATP_BIND_1"/>
    <property type="match status" value="1"/>
</dbReference>
<comment type="subcellular location">
    <subcellularLocation>
        <location evidence="2">Nucleus</location>
    </subcellularLocation>
</comment>
<keyword evidence="9" id="KW-0694">RNA-binding</keyword>
<dbReference type="InterPro" id="IPR014014">
    <property type="entry name" value="RNA_helicase_DEAD_Q_motif"/>
</dbReference>
<evidence type="ECO:0000256" key="9">
    <source>
        <dbReference type="ARBA" id="ARBA00022884"/>
    </source>
</evidence>
<keyword evidence="19" id="KW-1185">Reference proteome</keyword>
<accession>A0AAN9YNE5</accession>
<evidence type="ECO:0000259" key="16">
    <source>
        <dbReference type="PROSITE" id="PS51194"/>
    </source>
</evidence>
<name>A0AAN9YNE5_9PEZI</name>
<dbReference type="InterPro" id="IPR001650">
    <property type="entry name" value="Helicase_C-like"/>
</dbReference>
<evidence type="ECO:0000256" key="8">
    <source>
        <dbReference type="ARBA" id="ARBA00022840"/>
    </source>
</evidence>
<dbReference type="PANTHER" id="PTHR47959:SF21">
    <property type="entry name" value="DEAD-BOX HELICASE 56"/>
    <property type="match status" value="1"/>
</dbReference>
<dbReference type="Pfam" id="PF00270">
    <property type="entry name" value="DEAD"/>
    <property type="match status" value="1"/>
</dbReference>
<dbReference type="GO" id="GO:0005634">
    <property type="term" value="C:nucleus"/>
    <property type="evidence" value="ECO:0007669"/>
    <property type="project" value="UniProtKB-SubCell"/>
</dbReference>
<dbReference type="SMART" id="SM00490">
    <property type="entry name" value="HELICc"/>
    <property type="match status" value="1"/>
</dbReference>
<dbReference type="PROSITE" id="PS51194">
    <property type="entry name" value="HELICASE_CTER"/>
    <property type="match status" value="1"/>
</dbReference>
<keyword evidence="6" id="KW-0378">Hydrolase</keyword>
<evidence type="ECO:0000256" key="5">
    <source>
        <dbReference type="ARBA" id="ARBA00022741"/>
    </source>
</evidence>
<sequence length="602" mass="67029">MKRKLDENDQPTAVTSDSHEPAFGDLGLDPRLLQAISHQGFKKPTLVQSKTIPLALDGTDILAKAKTGSGKTAAYVLPILQSILKRKQISSESYTAALILVPTRELADQVAKAIESFSAFCTKEIQVVKLSDKVSDAVQRSLLSASPDIVVSTPARVWHHIKNSAFSLENIKQLVLDEADLVLSYGYNEDLQSIATSLPKGVQKILTSATLTAEVDTLKGLFCQNATFLDLVEPDAEGEGVSQYVVKCGEDEKFLLTYVMFKLRLITGKAIIFVADIDRCYRLKLFLGQFGVRSCILNPELPVSSRIHVVEEFNRNVYDIIIASDDTEVLGAEEDENEGGDSAKANDQDKAQASKTKKDAPPKKKRKASRNNEYGVSRGIDFQNVRTVINFDLPSTARSYQHRIGRTARAGQTGMSLSFAIPRDRFRKHIPTSIESCGNDEKVLARVRRSQAKLGHEVADYAFDMRQVDAFRYRMNDALRAVTRVSIREARTRELREELLRSEKLARFFEENPAELHHLRHDGELRPARTQAHLRHVPDYLLPAEGKKALTTNDVGFVPMRKLDGKTRKGKGSGYSKNRGKKIGGGRRVDPLKSLRARSKGK</sequence>
<evidence type="ECO:0000256" key="10">
    <source>
        <dbReference type="ARBA" id="ARBA00023242"/>
    </source>
</evidence>
<evidence type="ECO:0000256" key="4">
    <source>
        <dbReference type="ARBA" id="ARBA00022517"/>
    </source>
</evidence>
<comment type="catalytic activity">
    <reaction evidence="12">
        <text>ATP + H2O = ADP + phosphate + H(+)</text>
        <dbReference type="Rhea" id="RHEA:13065"/>
        <dbReference type="ChEBI" id="CHEBI:15377"/>
        <dbReference type="ChEBI" id="CHEBI:15378"/>
        <dbReference type="ChEBI" id="CHEBI:30616"/>
        <dbReference type="ChEBI" id="CHEBI:43474"/>
        <dbReference type="ChEBI" id="CHEBI:456216"/>
        <dbReference type="EC" id="3.6.4.13"/>
    </reaction>
</comment>
<dbReference type="Proteomes" id="UP001320420">
    <property type="component" value="Unassembled WGS sequence"/>
</dbReference>
<dbReference type="GO" id="GO:0042254">
    <property type="term" value="P:ribosome biogenesis"/>
    <property type="evidence" value="ECO:0007669"/>
    <property type="project" value="UniProtKB-KW"/>
</dbReference>
<proteinExistence type="inferred from homology"/>
<evidence type="ECO:0000256" key="14">
    <source>
        <dbReference type="SAM" id="MobiDB-lite"/>
    </source>
</evidence>
<feature type="domain" description="DEAD-box RNA helicase Q" evidence="17">
    <location>
        <begin position="21"/>
        <end position="49"/>
    </location>
</feature>
<evidence type="ECO:0000313" key="18">
    <source>
        <dbReference type="EMBL" id="KAK7750651.1"/>
    </source>
</evidence>
<evidence type="ECO:0000256" key="6">
    <source>
        <dbReference type="ARBA" id="ARBA00022801"/>
    </source>
</evidence>
<dbReference type="InterPro" id="IPR011545">
    <property type="entry name" value="DEAD/DEAH_box_helicase_dom"/>
</dbReference>
<comment type="function">
    <text evidence="1">ATP-binding RNA helicase involved in the biogenesis of 60S ribosomal subunits and is required for the normal formation of 25S and 5.8S rRNAs.</text>
</comment>
<dbReference type="InterPro" id="IPR014001">
    <property type="entry name" value="Helicase_ATP-bd"/>
</dbReference>
<organism evidence="18 19">
    <name type="scientific">Diatrype stigma</name>
    <dbReference type="NCBI Taxonomy" id="117547"/>
    <lineage>
        <taxon>Eukaryota</taxon>
        <taxon>Fungi</taxon>
        <taxon>Dikarya</taxon>
        <taxon>Ascomycota</taxon>
        <taxon>Pezizomycotina</taxon>
        <taxon>Sordariomycetes</taxon>
        <taxon>Xylariomycetidae</taxon>
        <taxon>Xylariales</taxon>
        <taxon>Diatrypaceae</taxon>
        <taxon>Diatrype</taxon>
    </lineage>
</organism>
<dbReference type="EMBL" id="JAKJXP020000060">
    <property type="protein sequence ID" value="KAK7750651.1"/>
    <property type="molecule type" value="Genomic_DNA"/>
</dbReference>
<evidence type="ECO:0000256" key="3">
    <source>
        <dbReference type="ARBA" id="ARBA00012552"/>
    </source>
</evidence>
<feature type="domain" description="Helicase ATP-binding" evidence="15">
    <location>
        <begin position="52"/>
        <end position="229"/>
    </location>
</feature>
<keyword evidence="4" id="KW-0690">Ribosome biogenesis</keyword>
<evidence type="ECO:0000256" key="13">
    <source>
        <dbReference type="PROSITE-ProRule" id="PRU00552"/>
    </source>
</evidence>
<comment type="similarity">
    <text evidence="11">Belongs to the DEAD box helicase family. DDX56/DBP9 subfamily.</text>
</comment>
<dbReference type="CDD" id="cd17961">
    <property type="entry name" value="DEADc_DDX56"/>
    <property type="match status" value="1"/>
</dbReference>
<dbReference type="Gene3D" id="3.40.50.300">
    <property type="entry name" value="P-loop containing nucleotide triphosphate hydrolases"/>
    <property type="match status" value="2"/>
</dbReference>
<feature type="region of interest" description="Disordered" evidence="14">
    <location>
        <begin position="562"/>
        <end position="602"/>
    </location>
</feature>
<evidence type="ECO:0000259" key="15">
    <source>
        <dbReference type="PROSITE" id="PS51192"/>
    </source>
</evidence>
<dbReference type="GO" id="GO:0003724">
    <property type="term" value="F:RNA helicase activity"/>
    <property type="evidence" value="ECO:0007669"/>
    <property type="project" value="UniProtKB-EC"/>
</dbReference>
<dbReference type="GO" id="GO:0016787">
    <property type="term" value="F:hydrolase activity"/>
    <property type="evidence" value="ECO:0007669"/>
    <property type="project" value="UniProtKB-KW"/>
</dbReference>
<feature type="domain" description="Helicase C-terminal" evidence="16">
    <location>
        <begin position="240"/>
        <end position="455"/>
    </location>
</feature>
<keyword evidence="8" id="KW-0067">ATP-binding</keyword>
<dbReference type="GO" id="GO:0005524">
    <property type="term" value="F:ATP binding"/>
    <property type="evidence" value="ECO:0007669"/>
    <property type="project" value="UniProtKB-KW"/>
</dbReference>
<comment type="caution">
    <text evidence="18">The sequence shown here is derived from an EMBL/GenBank/DDBJ whole genome shotgun (WGS) entry which is preliminary data.</text>
</comment>
<evidence type="ECO:0000256" key="1">
    <source>
        <dbReference type="ARBA" id="ARBA00003706"/>
    </source>
</evidence>
<evidence type="ECO:0000256" key="12">
    <source>
        <dbReference type="ARBA" id="ARBA00047984"/>
    </source>
</evidence>
<dbReference type="SUPFAM" id="SSF52540">
    <property type="entry name" value="P-loop containing nucleoside triphosphate hydrolases"/>
    <property type="match status" value="2"/>
</dbReference>
<dbReference type="GO" id="GO:0005829">
    <property type="term" value="C:cytosol"/>
    <property type="evidence" value="ECO:0007669"/>
    <property type="project" value="TreeGrafter"/>
</dbReference>
<dbReference type="InterPro" id="IPR050079">
    <property type="entry name" value="DEAD_box_RNA_helicase"/>
</dbReference>